<name>A0A0A5GMQ2_9BACI</name>
<dbReference type="GO" id="GO:0004252">
    <property type="term" value="F:serine-type endopeptidase activity"/>
    <property type="evidence" value="ECO:0007669"/>
    <property type="project" value="UniProtKB-UniRule"/>
</dbReference>
<dbReference type="EMBL" id="AVPE01000003">
    <property type="protein sequence ID" value="KGX93279.1"/>
    <property type="molecule type" value="Genomic_DNA"/>
</dbReference>
<feature type="active site" evidence="1">
    <location>
        <position position="280"/>
    </location>
</feature>
<dbReference type="InterPro" id="IPR027065">
    <property type="entry name" value="Lon_Prtase"/>
</dbReference>
<evidence type="ECO:0000313" key="4">
    <source>
        <dbReference type="EMBL" id="KGX93279.1"/>
    </source>
</evidence>
<evidence type="ECO:0000259" key="2">
    <source>
        <dbReference type="PROSITE" id="PS50106"/>
    </source>
</evidence>
<dbReference type="Pfam" id="PF13180">
    <property type="entry name" value="PDZ_2"/>
    <property type="match status" value="1"/>
</dbReference>
<feature type="domain" description="Lon proteolytic" evidence="3">
    <location>
        <begin position="230"/>
        <end position="337"/>
    </location>
</feature>
<dbReference type="Gene3D" id="2.30.42.10">
    <property type="match status" value="1"/>
</dbReference>
<dbReference type="InterPro" id="IPR014721">
    <property type="entry name" value="Ribsml_uS5_D2-typ_fold_subgr"/>
</dbReference>
<dbReference type="GO" id="GO:0005524">
    <property type="term" value="F:ATP binding"/>
    <property type="evidence" value="ECO:0007669"/>
    <property type="project" value="InterPro"/>
</dbReference>
<sequence length="341" mass="37039">MKQNKRILLIGALVILLAAFLGGYQLPYYIYKPGSADALNPIVEVEGGYESEGDMHLVTVRGGQATPIMIAFAYFMPYQEIYPIDQIVPEGYSENEYMEAQLHLMETSQEAAKVVAYEEADAKVDVTFEGVYVMSVLENMPASGELKMGDRIVEVDGQPVEEAKDLTDYVTGMSAGDSVEIVINRGDEQLSKTIELAPFENASDRVGMGISLVTDRNVTVSPKVNIKSGEIGGPSAGLMFSLEMYDQLTEVDLTKGYQVAGTGEVNYEGEVGRIGGIDKKVVAADESGADIFFAPNENGKEGSNYEIAKQTAEKIGTDMEVVPVDTFKDALLFLESKEPKS</sequence>
<dbReference type="GO" id="GO:0030163">
    <property type="term" value="P:protein catabolic process"/>
    <property type="evidence" value="ECO:0007669"/>
    <property type="project" value="InterPro"/>
</dbReference>
<keyword evidence="5" id="KW-1185">Reference proteome</keyword>
<dbReference type="SUPFAM" id="SSF50156">
    <property type="entry name" value="PDZ domain-like"/>
    <property type="match status" value="1"/>
</dbReference>
<dbReference type="OrthoDB" id="2356897at2"/>
<comment type="similarity">
    <text evidence="1">Belongs to the peptidase S16 family.</text>
</comment>
<reference evidence="4 5" key="1">
    <citation type="submission" date="2013-08" db="EMBL/GenBank/DDBJ databases">
        <authorList>
            <person name="Huang J."/>
            <person name="Wang G."/>
        </authorList>
    </citation>
    <scope>NUCLEOTIDE SEQUENCE [LARGE SCALE GENOMIC DNA]</scope>
    <source>
        <strain evidence="4 5">JSM 076056</strain>
    </source>
</reference>
<evidence type="ECO:0000259" key="3">
    <source>
        <dbReference type="PROSITE" id="PS51786"/>
    </source>
</evidence>
<dbReference type="InterPro" id="IPR008269">
    <property type="entry name" value="Lon_proteolytic"/>
</dbReference>
<accession>A0A0A5GMQ2</accession>
<dbReference type="NCBIfam" id="NF041438">
    <property type="entry name" value="SepM_fam_S16"/>
    <property type="match status" value="1"/>
</dbReference>
<evidence type="ECO:0000313" key="5">
    <source>
        <dbReference type="Proteomes" id="UP000030528"/>
    </source>
</evidence>
<evidence type="ECO:0000256" key="1">
    <source>
        <dbReference type="PROSITE-ProRule" id="PRU01122"/>
    </source>
</evidence>
<comment type="catalytic activity">
    <reaction evidence="1">
        <text>Hydrolysis of proteins in presence of ATP.</text>
        <dbReference type="EC" id="3.4.21.53"/>
    </reaction>
</comment>
<dbReference type="PROSITE" id="PS51786">
    <property type="entry name" value="LON_PROTEOLYTIC"/>
    <property type="match status" value="1"/>
</dbReference>
<proteinExistence type="inferred from homology"/>
<dbReference type="Gene3D" id="3.30.230.10">
    <property type="match status" value="1"/>
</dbReference>
<dbReference type="RefSeq" id="WP_026799664.1">
    <property type="nucleotide sequence ID" value="NZ_AULI01000005.1"/>
</dbReference>
<dbReference type="SUPFAM" id="SSF54211">
    <property type="entry name" value="Ribosomal protein S5 domain 2-like"/>
    <property type="match status" value="1"/>
</dbReference>
<feature type="domain" description="PDZ" evidence="2">
    <location>
        <begin position="113"/>
        <end position="187"/>
    </location>
</feature>
<dbReference type="PROSITE" id="PS50106">
    <property type="entry name" value="PDZ"/>
    <property type="match status" value="1"/>
</dbReference>
<dbReference type="Pfam" id="PF05362">
    <property type="entry name" value="Lon_C"/>
    <property type="match status" value="1"/>
</dbReference>
<dbReference type="GO" id="GO:0004176">
    <property type="term" value="F:ATP-dependent peptidase activity"/>
    <property type="evidence" value="ECO:0007669"/>
    <property type="project" value="UniProtKB-UniRule"/>
</dbReference>
<keyword evidence="1" id="KW-0645">Protease</keyword>
<dbReference type="Proteomes" id="UP000030528">
    <property type="component" value="Unassembled WGS sequence"/>
</dbReference>
<dbReference type="InterPro" id="IPR001478">
    <property type="entry name" value="PDZ"/>
</dbReference>
<feature type="active site" evidence="1">
    <location>
        <position position="235"/>
    </location>
</feature>
<dbReference type="eggNOG" id="COG3480">
    <property type="taxonomic scope" value="Bacteria"/>
</dbReference>
<keyword evidence="1" id="KW-0720">Serine protease</keyword>
<dbReference type="EC" id="3.4.21.53" evidence="1"/>
<dbReference type="InterPro" id="IPR036034">
    <property type="entry name" value="PDZ_sf"/>
</dbReference>
<dbReference type="PANTHER" id="PTHR10046">
    <property type="entry name" value="ATP DEPENDENT LON PROTEASE FAMILY MEMBER"/>
    <property type="match status" value="1"/>
</dbReference>
<dbReference type="SMART" id="SM00228">
    <property type="entry name" value="PDZ"/>
    <property type="match status" value="1"/>
</dbReference>
<dbReference type="InterPro" id="IPR020568">
    <property type="entry name" value="Ribosomal_Su5_D2-typ_SF"/>
</dbReference>
<dbReference type="AlphaFoldDB" id="A0A0A5GMQ2"/>
<dbReference type="STRING" id="1385510.GCA_000425205_01212"/>
<organism evidence="4 5">
    <name type="scientific">Pontibacillus halophilus JSM 076056 = DSM 19796</name>
    <dbReference type="NCBI Taxonomy" id="1385510"/>
    <lineage>
        <taxon>Bacteria</taxon>
        <taxon>Bacillati</taxon>
        <taxon>Bacillota</taxon>
        <taxon>Bacilli</taxon>
        <taxon>Bacillales</taxon>
        <taxon>Bacillaceae</taxon>
        <taxon>Pontibacillus</taxon>
    </lineage>
</organism>
<protein>
    <recommendedName>
        <fullName evidence="1">endopeptidase La</fullName>
        <ecNumber evidence="1">3.4.21.53</ecNumber>
    </recommendedName>
</protein>
<dbReference type="GO" id="GO:0006508">
    <property type="term" value="P:proteolysis"/>
    <property type="evidence" value="ECO:0007669"/>
    <property type="project" value="UniProtKB-KW"/>
</dbReference>
<comment type="caution">
    <text evidence="4">The sequence shown here is derived from an EMBL/GenBank/DDBJ whole genome shotgun (WGS) entry which is preliminary data.</text>
</comment>
<keyword evidence="1" id="KW-0378">Hydrolase</keyword>
<gene>
    <name evidence="4" type="ORF">N781_12795</name>
</gene>